<sequence>MIKKITLFLKSSVHNVKRNISVEDNISIKFLFDHGIIYSLFLCLEMKVNGEYFISSILGFFFKLSTILIIKFSVFYKSIEIIFSISNSDK</sequence>
<keyword evidence="1" id="KW-1133">Transmembrane helix</keyword>
<evidence type="ECO:0000313" key="3">
    <source>
        <dbReference type="Proteomes" id="UP000011958"/>
    </source>
</evidence>
<evidence type="ECO:0000313" key="2">
    <source>
        <dbReference type="EMBL" id="KTW32859.1"/>
    </source>
</evidence>
<keyword evidence="3" id="KW-1185">Reference proteome</keyword>
<keyword evidence="1" id="KW-0472">Membrane</keyword>
<protein>
    <submittedName>
        <fullName evidence="2">Uncharacterized protein</fullName>
    </submittedName>
</protein>
<accession>A0A0W4ZWX2</accession>
<proteinExistence type="predicted"/>
<reference evidence="3" key="1">
    <citation type="journal article" date="2016" name="Nat. Commun.">
        <title>Genome analysis of three Pneumocystis species reveals adaptation mechanisms to life exclusively in mammalian hosts.</title>
        <authorList>
            <person name="Ma L."/>
            <person name="Chen Z."/>
            <person name="Huang D.W."/>
            <person name="Kutty G."/>
            <person name="Ishihara M."/>
            <person name="Wang H."/>
            <person name="Abouelleil A."/>
            <person name="Bishop L."/>
            <person name="Davey E."/>
            <person name="Deng R."/>
            <person name="Deng X."/>
            <person name="Fan L."/>
            <person name="Fantoni G."/>
            <person name="Fitzgerald M."/>
            <person name="Gogineni E."/>
            <person name="Goldberg J.M."/>
            <person name="Handley G."/>
            <person name="Hu X."/>
            <person name="Huber C."/>
            <person name="Jiao X."/>
            <person name="Jones K."/>
            <person name="Levin J.Z."/>
            <person name="Liu Y."/>
            <person name="Macdonald P."/>
            <person name="Melnikov A."/>
            <person name="Raley C."/>
            <person name="Sassi M."/>
            <person name="Sherman B.T."/>
            <person name="Song X."/>
            <person name="Sykes S."/>
            <person name="Tran B."/>
            <person name="Walsh L."/>
            <person name="Xia Y."/>
            <person name="Yang J."/>
            <person name="Young S."/>
            <person name="Zeng Q."/>
            <person name="Zheng X."/>
            <person name="Stephens R."/>
            <person name="Nusbaum C."/>
            <person name="Birren B.W."/>
            <person name="Azadi P."/>
            <person name="Lempicki R.A."/>
            <person name="Cuomo C.A."/>
            <person name="Kovacs J.A."/>
        </authorList>
    </citation>
    <scope>NUCLEOTIDE SEQUENCE [LARGE SCALE GENOMIC DNA]</scope>
    <source>
        <strain evidence="3">B123</strain>
    </source>
</reference>
<feature type="transmembrane region" description="Helical" evidence="1">
    <location>
        <begin position="52"/>
        <end position="76"/>
    </location>
</feature>
<dbReference type="AlphaFoldDB" id="A0A0W4ZWX2"/>
<dbReference type="VEuPathDB" id="FungiDB:PNEG_04335"/>
<dbReference type="RefSeq" id="XP_019613339.1">
    <property type="nucleotide sequence ID" value="XM_019757847.1"/>
</dbReference>
<dbReference type="GeneID" id="30671607"/>
<keyword evidence="1" id="KW-0812">Transmembrane</keyword>
<comment type="caution">
    <text evidence="2">The sequence shown here is derived from an EMBL/GenBank/DDBJ whole genome shotgun (WGS) entry which is preliminary data.</text>
</comment>
<evidence type="ECO:0000256" key="1">
    <source>
        <dbReference type="SAM" id="Phobius"/>
    </source>
</evidence>
<dbReference type="Proteomes" id="UP000011958">
    <property type="component" value="Unassembled WGS sequence"/>
</dbReference>
<name>A0A0W4ZWX2_PNEMU</name>
<organism evidence="2 3">
    <name type="scientific">Pneumocystis murina (strain B123)</name>
    <name type="common">Mouse pneumocystis pneumonia agent</name>
    <name type="synonym">Pneumocystis carinii f. sp. muris</name>
    <dbReference type="NCBI Taxonomy" id="1069680"/>
    <lineage>
        <taxon>Eukaryota</taxon>
        <taxon>Fungi</taxon>
        <taxon>Dikarya</taxon>
        <taxon>Ascomycota</taxon>
        <taxon>Taphrinomycotina</taxon>
        <taxon>Pneumocystomycetes</taxon>
        <taxon>Pneumocystaceae</taxon>
        <taxon>Pneumocystis</taxon>
    </lineage>
</organism>
<gene>
    <name evidence="2" type="ORF">PNEG_04335</name>
</gene>
<dbReference type="EMBL" id="AFWA02000014">
    <property type="protein sequence ID" value="KTW32859.1"/>
    <property type="molecule type" value="Genomic_DNA"/>
</dbReference>